<keyword evidence="3 6" id="KW-0479">Metal-binding</keyword>
<dbReference type="PANTHER" id="PTHR35901:SF1">
    <property type="entry name" value="EXONUCLEASE VAPC9"/>
    <property type="match status" value="1"/>
</dbReference>
<keyword evidence="5 6" id="KW-0460">Magnesium</keyword>
<dbReference type="EC" id="3.1.-.-" evidence="6"/>
<dbReference type="AlphaFoldDB" id="A0A6J4Q894"/>
<keyword evidence="4 6" id="KW-0378">Hydrolase</keyword>
<dbReference type="SUPFAM" id="SSF88723">
    <property type="entry name" value="PIN domain-like"/>
    <property type="match status" value="1"/>
</dbReference>
<gene>
    <name evidence="6" type="primary">vapC</name>
    <name evidence="8" type="ORF">AVDCRST_MAG78-2068</name>
</gene>
<dbReference type="GO" id="GO:0004540">
    <property type="term" value="F:RNA nuclease activity"/>
    <property type="evidence" value="ECO:0007669"/>
    <property type="project" value="InterPro"/>
</dbReference>
<keyword evidence="1 6" id="KW-1277">Toxin-antitoxin system</keyword>
<dbReference type="Gene3D" id="3.40.50.1010">
    <property type="entry name" value="5'-nuclease"/>
    <property type="match status" value="1"/>
</dbReference>
<sequence>MSPSSGSDLLVVDASVAAKWYVPEELSQEASRILEAGARGEARLVAPSLLGPELGNVLWHRHRRGDVSQERVREAWAAFEAAPLSFIEMGRLMPAALEVALACGCTVYDGLYVALAEARRDEAATLLTADRKLVARLAGTPFAQAARMLGEQ</sequence>
<accession>A0A6J4Q894</accession>
<dbReference type="Pfam" id="PF01850">
    <property type="entry name" value="PIN"/>
    <property type="match status" value="1"/>
</dbReference>
<evidence type="ECO:0000256" key="5">
    <source>
        <dbReference type="ARBA" id="ARBA00022842"/>
    </source>
</evidence>
<evidence type="ECO:0000256" key="2">
    <source>
        <dbReference type="ARBA" id="ARBA00022722"/>
    </source>
</evidence>
<evidence type="ECO:0000313" key="8">
    <source>
        <dbReference type="EMBL" id="CAA9436345.1"/>
    </source>
</evidence>
<dbReference type="GO" id="GO:0090729">
    <property type="term" value="F:toxin activity"/>
    <property type="evidence" value="ECO:0007669"/>
    <property type="project" value="UniProtKB-KW"/>
</dbReference>
<keyword evidence="2 6" id="KW-0540">Nuclease</keyword>
<name>A0A6J4Q894_9ACTN</name>
<keyword evidence="6" id="KW-0800">Toxin</keyword>
<evidence type="ECO:0000256" key="4">
    <source>
        <dbReference type="ARBA" id="ARBA00022801"/>
    </source>
</evidence>
<dbReference type="PANTHER" id="PTHR35901">
    <property type="entry name" value="RIBONUCLEASE VAPC3"/>
    <property type="match status" value="1"/>
</dbReference>
<dbReference type="InterPro" id="IPR022907">
    <property type="entry name" value="VapC_family"/>
</dbReference>
<dbReference type="GO" id="GO:0016787">
    <property type="term" value="F:hydrolase activity"/>
    <property type="evidence" value="ECO:0007669"/>
    <property type="project" value="UniProtKB-KW"/>
</dbReference>
<feature type="domain" description="PIN" evidence="7">
    <location>
        <begin position="11"/>
        <end position="133"/>
    </location>
</feature>
<comment type="cofactor">
    <cofactor evidence="6">
        <name>Mg(2+)</name>
        <dbReference type="ChEBI" id="CHEBI:18420"/>
    </cofactor>
</comment>
<reference evidence="8" key="1">
    <citation type="submission" date="2020-02" db="EMBL/GenBank/DDBJ databases">
        <authorList>
            <person name="Meier V. D."/>
        </authorList>
    </citation>
    <scope>NUCLEOTIDE SEQUENCE</scope>
    <source>
        <strain evidence="8">AVDCRST_MAG78</strain>
    </source>
</reference>
<proteinExistence type="inferred from homology"/>
<dbReference type="InterPro" id="IPR002716">
    <property type="entry name" value="PIN_dom"/>
</dbReference>
<dbReference type="GO" id="GO:0000287">
    <property type="term" value="F:magnesium ion binding"/>
    <property type="evidence" value="ECO:0007669"/>
    <property type="project" value="UniProtKB-UniRule"/>
</dbReference>
<comment type="function">
    <text evidence="6">Toxic component of a toxin-antitoxin (TA) system. An RNase.</text>
</comment>
<evidence type="ECO:0000256" key="1">
    <source>
        <dbReference type="ARBA" id="ARBA00022649"/>
    </source>
</evidence>
<dbReference type="InterPro" id="IPR029060">
    <property type="entry name" value="PIN-like_dom_sf"/>
</dbReference>
<comment type="similarity">
    <text evidence="6">Belongs to the PINc/VapC protein family.</text>
</comment>
<evidence type="ECO:0000256" key="3">
    <source>
        <dbReference type="ARBA" id="ARBA00022723"/>
    </source>
</evidence>
<evidence type="ECO:0000256" key="6">
    <source>
        <dbReference type="HAMAP-Rule" id="MF_00265"/>
    </source>
</evidence>
<dbReference type="CDD" id="cd09873">
    <property type="entry name" value="PIN_Pae0151-like"/>
    <property type="match status" value="1"/>
</dbReference>
<feature type="binding site" evidence="6">
    <location>
        <position position="13"/>
    </location>
    <ligand>
        <name>Mg(2+)</name>
        <dbReference type="ChEBI" id="CHEBI:18420"/>
    </ligand>
</feature>
<dbReference type="EMBL" id="CADCVB010000138">
    <property type="protein sequence ID" value="CAA9436345.1"/>
    <property type="molecule type" value="Genomic_DNA"/>
</dbReference>
<feature type="binding site" evidence="6">
    <location>
        <position position="109"/>
    </location>
    <ligand>
        <name>Mg(2+)</name>
        <dbReference type="ChEBI" id="CHEBI:18420"/>
    </ligand>
</feature>
<evidence type="ECO:0000259" key="7">
    <source>
        <dbReference type="Pfam" id="PF01850"/>
    </source>
</evidence>
<dbReference type="InterPro" id="IPR051619">
    <property type="entry name" value="TypeII_TA_RNase_PINc/VapC"/>
</dbReference>
<dbReference type="HAMAP" id="MF_00265">
    <property type="entry name" value="VapC_Nob1"/>
    <property type="match status" value="1"/>
</dbReference>
<protein>
    <recommendedName>
        <fullName evidence="6">Ribonuclease VapC</fullName>
        <shortName evidence="6">RNase VapC</shortName>
        <ecNumber evidence="6">3.1.-.-</ecNumber>
    </recommendedName>
    <alternativeName>
        <fullName evidence="6">Toxin VapC</fullName>
    </alternativeName>
</protein>
<dbReference type="InterPro" id="IPR044153">
    <property type="entry name" value="PIN_Pae0151-like"/>
</dbReference>
<organism evidence="8">
    <name type="scientific">uncultured Rubrobacteraceae bacterium</name>
    <dbReference type="NCBI Taxonomy" id="349277"/>
    <lineage>
        <taxon>Bacteria</taxon>
        <taxon>Bacillati</taxon>
        <taxon>Actinomycetota</taxon>
        <taxon>Rubrobacteria</taxon>
        <taxon>Rubrobacterales</taxon>
        <taxon>Rubrobacteraceae</taxon>
        <taxon>environmental samples</taxon>
    </lineage>
</organism>